<dbReference type="SUPFAM" id="SSF88723">
    <property type="entry name" value="PIN domain-like"/>
    <property type="match status" value="1"/>
</dbReference>
<comment type="cofactor">
    <cofactor evidence="1">
        <name>Mg(2+)</name>
        <dbReference type="ChEBI" id="CHEBI:18420"/>
    </cofactor>
</comment>
<keyword evidence="10" id="KW-1185">Reference proteome</keyword>
<keyword evidence="3" id="KW-0540">Nuclease</keyword>
<dbReference type="PANTHER" id="PTHR33653">
    <property type="entry name" value="RIBONUCLEASE VAPC2"/>
    <property type="match status" value="1"/>
</dbReference>
<dbReference type="Gene3D" id="3.40.50.1010">
    <property type="entry name" value="5'-nuclease"/>
    <property type="match status" value="1"/>
</dbReference>
<protein>
    <submittedName>
        <fullName evidence="9">Nucleic acid-binding protein</fullName>
    </submittedName>
</protein>
<evidence type="ECO:0000256" key="1">
    <source>
        <dbReference type="ARBA" id="ARBA00001946"/>
    </source>
</evidence>
<reference evidence="9 10" key="1">
    <citation type="submission" date="2021-03" db="EMBL/GenBank/DDBJ databases">
        <title>Sequencing the genomes of 1000 actinobacteria strains.</title>
        <authorList>
            <person name="Klenk H.-P."/>
        </authorList>
    </citation>
    <scope>NUCLEOTIDE SEQUENCE [LARGE SCALE GENOMIC DNA]</scope>
    <source>
        <strain evidence="9 10">DSM 44580</strain>
    </source>
</reference>
<dbReference type="Proteomes" id="UP001519363">
    <property type="component" value="Unassembled WGS sequence"/>
</dbReference>
<accession>A0ABS5AK24</accession>
<keyword evidence="5" id="KW-0378">Hydrolase</keyword>
<evidence type="ECO:0000256" key="6">
    <source>
        <dbReference type="ARBA" id="ARBA00022842"/>
    </source>
</evidence>
<evidence type="ECO:0000256" key="2">
    <source>
        <dbReference type="ARBA" id="ARBA00022649"/>
    </source>
</evidence>
<comment type="caution">
    <text evidence="9">The sequence shown here is derived from an EMBL/GenBank/DDBJ whole genome shotgun (WGS) entry which is preliminary data.</text>
</comment>
<name>A0ABS5AK24_9PSEU</name>
<dbReference type="PANTHER" id="PTHR33653:SF1">
    <property type="entry name" value="RIBONUCLEASE VAPC2"/>
    <property type="match status" value="1"/>
</dbReference>
<comment type="similarity">
    <text evidence="7">Belongs to the PINc/VapC protein family.</text>
</comment>
<dbReference type="InterPro" id="IPR002716">
    <property type="entry name" value="PIN_dom"/>
</dbReference>
<organism evidence="9 10">
    <name type="scientific">Crossiella equi</name>
    <dbReference type="NCBI Taxonomy" id="130796"/>
    <lineage>
        <taxon>Bacteria</taxon>
        <taxon>Bacillati</taxon>
        <taxon>Actinomycetota</taxon>
        <taxon>Actinomycetes</taxon>
        <taxon>Pseudonocardiales</taxon>
        <taxon>Pseudonocardiaceae</taxon>
        <taxon>Crossiella</taxon>
    </lineage>
</organism>
<dbReference type="InterPro" id="IPR050556">
    <property type="entry name" value="Type_II_TA_system_RNase"/>
</dbReference>
<dbReference type="EMBL" id="JAGIOO010000001">
    <property type="protein sequence ID" value="MBP2476924.1"/>
    <property type="molecule type" value="Genomic_DNA"/>
</dbReference>
<evidence type="ECO:0000313" key="9">
    <source>
        <dbReference type="EMBL" id="MBP2476924.1"/>
    </source>
</evidence>
<evidence type="ECO:0000256" key="4">
    <source>
        <dbReference type="ARBA" id="ARBA00022723"/>
    </source>
</evidence>
<dbReference type="Pfam" id="PF01850">
    <property type="entry name" value="PIN"/>
    <property type="match status" value="1"/>
</dbReference>
<sequence length="127" mass="14058">MWIDWFRNRDFTAALTMEKLAQQPELIATTQPVLMEVRAGAQPAVLTRLEEVLAGSVQLDLDPAVDFHQAADLYRAVRRAGDTVRSLVGCLIASVALRTGARLVHKDIDYERLAAVAPGLRTMPLFD</sequence>
<proteinExistence type="inferred from homology"/>
<keyword evidence="2" id="KW-1277">Toxin-antitoxin system</keyword>
<keyword evidence="6" id="KW-0460">Magnesium</keyword>
<feature type="domain" description="PIN" evidence="8">
    <location>
        <begin position="2"/>
        <end position="114"/>
    </location>
</feature>
<evidence type="ECO:0000313" key="10">
    <source>
        <dbReference type="Proteomes" id="UP001519363"/>
    </source>
</evidence>
<gene>
    <name evidence="9" type="ORF">JOF53_005796</name>
</gene>
<dbReference type="RefSeq" id="WP_158103421.1">
    <property type="nucleotide sequence ID" value="NZ_JAGIOO010000001.1"/>
</dbReference>
<evidence type="ECO:0000259" key="8">
    <source>
        <dbReference type="Pfam" id="PF01850"/>
    </source>
</evidence>
<evidence type="ECO:0000256" key="3">
    <source>
        <dbReference type="ARBA" id="ARBA00022722"/>
    </source>
</evidence>
<keyword evidence="4" id="KW-0479">Metal-binding</keyword>
<dbReference type="InterPro" id="IPR029060">
    <property type="entry name" value="PIN-like_dom_sf"/>
</dbReference>
<evidence type="ECO:0000256" key="5">
    <source>
        <dbReference type="ARBA" id="ARBA00022801"/>
    </source>
</evidence>
<evidence type="ECO:0000256" key="7">
    <source>
        <dbReference type="ARBA" id="ARBA00038093"/>
    </source>
</evidence>